<gene>
    <name evidence="1" type="ORF">BTO18_00805</name>
</gene>
<dbReference type="RefSeq" id="WP_105014392.1">
    <property type="nucleotide sequence ID" value="NZ_MSCN01000001.1"/>
</dbReference>
<sequence length="124" mass="14952">MEKKQNYKSLRTFIGAKNFNESRSFYKDLDFIEIELSNNMSYFRVDDKLGFYLQKAYVKDWVDNSMLFLEVENIEEYLAKIKSKNLTEKYTRVKLSEIVENDWGKEFFLHDPSGILWHIGCFYN</sequence>
<protein>
    <submittedName>
        <fullName evidence="1">Glyoxalase</fullName>
    </submittedName>
</protein>
<comment type="caution">
    <text evidence="1">The sequence shown here is derived from an EMBL/GenBank/DDBJ whole genome shotgun (WGS) entry which is preliminary data.</text>
</comment>
<keyword evidence="2" id="KW-1185">Reference proteome</keyword>
<dbReference type="Gene3D" id="3.10.180.10">
    <property type="entry name" value="2,3-Dihydroxybiphenyl 1,2-Dioxygenase, domain 1"/>
    <property type="match status" value="1"/>
</dbReference>
<dbReference type="EMBL" id="MSCN01000001">
    <property type="protein sequence ID" value="PQJ77809.1"/>
    <property type="molecule type" value="Genomic_DNA"/>
</dbReference>
<accession>A0A2S7WJM1</accession>
<dbReference type="OrthoDB" id="674527at2"/>
<dbReference type="SUPFAM" id="SSF54593">
    <property type="entry name" value="Glyoxalase/Bleomycin resistance protein/Dihydroxybiphenyl dioxygenase"/>
    <property type="match status" value="1"/>
</dbReference>
<evidence type="ECO:0000313" key="1">
    <source>
        <dbReference type="EMBL" id="PQJ77809.1"/>
    </source>
</evidence>
<dbReference type="AlphaFoldDB" id="A0A2S7WJM1"/>
<reference evidence="1 2" key="1">
    <citation type="submission" date="2016-12" db="EMBL/GenBank/DDBJ databases">
        <title>Trade-off between light-utilization and light-protection in marine flavobacteria.</title>
        <authorList>
            <person name="Kumagai Y."/>
            <person name="Yoshizawa S."/>
            <person name="Kogure K."/>
            <person name="Iwasaki W."/>
        </authorList>
    </citation>
    <scope>NUCLEOTIDE SEQUENCE [LARGE SCALE GENOMIC DNA]</scope>
    <source>
        <strain evidence="1 2">NBRC 108759</strain>
    </source>
</reference>
<name>A0A2S7WJM1_9FLAO</name>
<dbReference type="Proteomes" id="UP000238882">
    <property type="component" value="Unassembled WGS sequence"/>
</dbReference>
<organism evidence="1 2">
    <name type="scientific">Polaribacter porphyrae</name>
    <dbReference type="NCBI Taxonomy" id="1137780"/>
    <lineage>
        <taxon>Bacteria</taxon>
        <taxon>Pseudomonadati</taxon>
        <taxon>Bacteroidota</taxon>
        <taxon>Flavobacteriia</taxon>
        <taxon>Flavobacteriales</taxon>
        <taxon>Flavobacteriaceae</taxon>
    </lineage>
</organism>
<proteinExistence type="predicted"/>
<evidence type="ECO:0000313" key="2">
    <source>
        <dbReference type="Proteomes" id="UP000238882"/>
    </source>
</evidence>
<dbReference type="InterPro" id="IPR029068">
    <property type="entry name" value="Glyas_Bleomycin-R_OHBP_Dase"/>
</dbReference>